<accession>A0A1H0N1N5</accession>
<dbReference type="Gene3D" id="3.30.2220.30">
    <property type="match status" value="1"/>
</dbReference>
<dbReference type="InterPro" id="IPR014986">
    <property type="entry name" value="XkdN-like"/>
</dbReference>
<sequence>MATKDIQNEIDEEMQEADIIAKLMAADPDNVPTMVIPLARLGIPVTLKALTGKQVSRTRDRHTQTIKTKNGPVDKLDSEAFGIALIAASSVKPNWNDAKLLEKFKASSANEVIKRLLLAGEIQLLSDAVLEVSGYNLSLDDVKN</sequence>
<reference evidence="1 2" key="1">
    <citation type="submission" date="2016-10" db="EMBL/GenBank/DDBJ databases">
        <authorList>
            <person name="de Groot N.N."/>
        </authorList>
    </citation>
    <scope>NUCLEOTIDE SEQUENCE [LARGE SCALE GENOMIC DNA]</scope>
    <source>
        <strain evidence="1 2">S137</strain>
    </source>
</reference>
<gene>
    <name evidence="1" type="ORF">SAMN05216366_102136</name>
</gene>
<dbReference type="Pfam" id="PF08890">
    <property type="entry name" value="Phage_TAC_5"/>
    <property type="match status" value="1"/>
</dbReference>
<dbReference type="EMBL" id="FNJQ01000002">
    <property type="protein sequence ID" value="SDO86614.1"/>
    <property type="molecule type" value="Genomic_DNA"/>
</dbReference>
<organism evidence="1 2">
    <name type="scientific">Selenomonas ruminantium</name>
    <dbReference type="NCBI Taxonomy" id="971"/>
    <lineage>
        <taxon>Bacteria</taxon>
        <taxon>Bacillati</taxon>
        <taxon>Bacillota</taxon>
        <taxon>Negativicutes</taxon>
        <taxon>Selenomonadales</taxon>
        <taxon>Selenomonadaceae</taxon>
        <taxon>Selenomonas</taxon>
    </lineage>
</organism>
<protein>
    <submittedName>
        <fullName evidence="1">Phage XkdN-like tail assembly chaperone protein, TAC</fullName>
    </submittedName>
</protein>
<name>A0A1H0N1N5_SELRU</name>
<proteinExistence type="predicted"/>
<evidence type="ECO:0000313" key="2">
    <source>
        <dbReference type="Proteomes" id="UP000182412"/>
    </source>
</evidence>
<dbReference type="InterPro" id="IPR038559">
    <property type="entry name" value="XkdN-like_sf"/>
</dbReference>
<dbReference type="RefSeq" id="WP_074571132.1">
    <property type="nucleotide sequence ID" value="NZ_FNJQ01000002.1"/>
</dbReference>
<dbReference type="OrthoDB" id="1683304at2"/>
<evidence type="ECO:0000313" key="1">
    <source>
        <dbReference type="EMBL" id="SDO86614.1"/>
    </source>
</evidence>
<dbReference type="AlphaFoldDB" id="A0A1H0N1N5"/>
<dbReference type="Proteomes" id="UP000182412">
    <property type="component" value="Unassembled WGS sequence"/>
</dbReference>